<name>A0A916LHB5_MYCTX</name>
<organism evidence="1 2">
    <name type="scientific">Mycobacterium tuberculosis</name>
    <dbReference type="NCBI Taxonomy" id="1773"/>
    <lineage>
        <taxon>Bacteria</taxon>
        <taxon>Bacillati</taxon>
        <taxon>Actinomycetota</taxon>
        <taxon>Actinomycetes</taxon>
        <taxon>Mycobacteriales</taxon>
        <taxon>Mycobacteriaceae</taxon>
        <taxon>Mycobacterium</taxon>
        <taxon>Mycobacterium tuberculosis complex</taxon>
    </lineage>
</organism>
<dbReference type="Proteomes" id="UP000039021">
    <property type="component" value="Unassembled WGS sequence"/>
</dbReference>
<sequence length="50" mass="5677">MSYLGEMPFELVSSVRVENIYSDFCGTVGRVYTRGSKPHWPKQAEVQVPT</sequence>
<evidence type="ECO:0000313" key="2">
    <source>
        <dbReference type="Proteomes" id="UP000039021"/>
    </source>
</evidence>
<gene>
    <name evidence="1" type="ORF">ERS007739_05510</name>
</gene>
<accession>A0A916LHB5</accession>
<evidence type="ECO:0000313" key="1">
    <source>
        <dbReference type="EMBL" id="CPB99473.1"/>
    </source>
</evidence>
<dbReference type="EMBL" id="CSBK01004552">
    <property type="protein sequence ID" value="CPB99473.1"/>
    <property type="molecule type" value="Genomic_DNA"/>
</dbReference>
<proteinExistence type="predicted"/>
<protein>
    <submittedName>
        <fullName evidence="1">Uncharacterized protein</fullName>
    </submittedName>
</protein>
<dbReference type="AlphaFoldDB" id="A0A916LHB5"/>
<reference evidence="2" key="1">
    <citation type="submission" date="2015-03" db="EMBL/GenBank/DDBJ databases">
        <authorList>
            <consortium name="Pathogen Informatics"/>
        </authorList>
    </citation>
    <scope>NUCLEOTIDE SEQUENCE [LARGE SCALE GENOMIC DNA]</scope>
    <source>
        <strain evidence="2">N09902308</strain>
    </source>
</reference>
<comment type="caution">
    <text evidence="1">The sequence shown here is derived from an EMBL/GenBank/DDBJ whole genome shotgun (WGS) entry which is preliminary data.</text>
</comment>